<dbReference type="AlphaFoldDB" id="A0A381DHI6"/>
<dbReference type="Gene3D" id="1.10.3760.10">
    <property type="entry name" value="PgpA-like"/>
    <property type="match status" value="1"/>
</dbReference>
<dbReference type="PIRSF" id="PIRSF006162">
    <property type="entry name" value="PgpA"/>
    <property type="match status" value="1"/>
</dbReference>
<protein>
    <submittedName>
        <fullName evidence="2">Phosphatidylglycerophosphatase A</fullName>
        <ecNumber evidence="2">3.1.3.27</ecNumber>
    </submittedName>
</protein>
<feature type="domain" description="YutG/PgpA" evidence="1">
    <location>
        <begin position="5"/>
        <end position="142"/>
    </location>
</feature>
<dbReference type="RefSeq" id="WP_089182523.1">
    <property type="nucleotide sequence ID" value="NZ_CP043427.1"/>
</dbReference>
<dbReference type="EMBL" id="UFVD01000001">
    <property type="protein sequence ID" value="SUX09900.1"/>
    <property type="molecule type" value="Genomic_DNA"/>
</dbReference>
<dbReference type="PANTHER" id="PTHR36305">
    <property type="entry name" value="PHOSPHATIDYLGLYCEROPHOSPHATASE A"/>
    <property type="match status" value="1"/>
</dbReference>
<dbReference type="STRING" id="32024.GCA_000788295_00182"/>
<evidence type="ECO:0000313" key="3">
    <source>
        <dbReference type="Proteomes" id="UP000254920"/>
    </source>
</evidence>
<reference evidence="2 3" key="1">
    <citation type="submission" date="2018-06" db="EMBL/GenBank/DDBJ databases">
        <authorList>
            <consortium name="Pathogen Informatics"/>
            <person name="Doyle S."/>
        </authorList>
    </citation>
    <scope>NUCLEOTIDE SEQUENCE [LARGE SCALE GENOMIC DNA]</scope>
    <source>
        <strain evidence="2 3">NCTC12475</strain>
    </source>
</reference>
<dbReference type="UniPathway" id="UPA00084">
    <property type="reaction ID" value="UER00504"/>
</dbReference>
<organism evidence="2 3">
    <name type="scientific">Campylobacter sputorum subsp. sputorum</name>
    <dbReference type="NCBI Taxonomy" id="32024"/>
    <lineage>
        <taxon>Bacteria</taxon>
        <taxon>Pseudomonadati</taxon>
        <taxon>Campylobacterota</taxon>
        <taxon>Epsilonproteobacteria</taxon>
        <taxon>Campylobacterales</taxon>
        <taxon>Campylobacteraceae</taxon>
        <taxon>Campylobacter</taxon>
    </lineage>
</organism>
<dbReference type="OrthoDB" id="9804091at2"/>
<dbReference type="SUPFAM" id="SSF101307">
    <property type="entry name" value="YutG-like"/>
    <property type="match status" value="1"/>
</dbReference>
<dbReference type="InterPro" id="IPR036681">
    <property type="entry name" value="PgpA-like_sf"/>
</dbReference>
<sequence>MRKLFLTFFYSGLVPFAPGTFGTLAGAVVAYFILKFLGANTLALLSILVFVAAINPIKEYEKETNSHDNSCIVIDEVAGIWLTLSMCGLSLFGFILGIIYFRLFDIYKPSVIGRIDREVKGGLGVMGDDMLAGFFAGLSVLITLKALIYFGIILPAI</sequence>
<dbReference type="GeneID" id="93090697"/>
<dbReference type="GO" id="GO:0008962">
    <property type="term" value="F:phosphatidylglycerophosphatase activity"/>
    <property type="evidence" value="ECO:0007669"/>
    <property type="project" value="UniProtKB-EC"/>
</dbReference>
<dbReference type="Proteomes" id="UP000254920">
    <property type="component" value="Unassembled WGS sequence"/>
</dbReference>
<dbReference type="PANTHER" id="PTHR36305:SF1">
    <property type="entry name" value="PHOSPHATIDYLGLYCEROPHOSPHATASE A"/>
    <property type="match status" value="1"/>
</dbReference>
<evidence type="ECO:0000259" key="1">
    <source>
        <dbReference type="Pfam" id="PF04608"/>
    </source>
</evidence>
<gene>
    <name evidence="2" type="primary">pgpA</name>
    <name evidence="2" type="ORF">NCTC12475_00250</name>
</gene>
<keyword evidence="2" id="KW-0378">Hydrolase</keyword>
<proteinExistence type="predicted"/>
<dbReference type="InterPro" id="IPR026037">
    <property type="entry name" value="PgpA"/>
</dbReference>
<name>A0A381DHI6_9BACT</name>
<keyword evidence="3" id="KW-1185">Reference proteome</keyword>
<dbReference type="Pfam" id="PF04608">
    <property type="entry name" value="PgpA"/>
    <property type="match status" value="1"/>
</dbReference>
<dbReference type="EC" id="3.1.3.27" evidence="2"/>
<dbReference type="GO" id="GO:0006655">
    <property type="term" value="P:phosphatidylglycerol biosynthetic process"/>
    <property type="evidence" value="ECO:0007669"/>
    <property type="project" value="UniProtKB-UniPathway"/>
</dbReference>
<evidence type="ECO:0000313" key="2">
    <source>
        <dbReference type="EMBL" id="SUX09900.1"/>
    </source>
</evidence>
<accession>A0A381DHI6</accession>
<dbReference type="InterPro" id="IPR007686">
    <property type="entry name" value="YutG/PgpA"/>
</dbReference>
<dbReference type="CDD" id="cd06971">
    <property type="entry name" value="PgpA"/>
    <property type="match status" value="1"/>
</dbReference>